<dbReference type="InterPro" id="IPR011990">
    <property type="entry name" value="TPR-like_helical_dom_sf"/>
</dbReference>
<comment type="caution">
    <text evidence="2">The sequence shown here is derived from an EMBL/GenBank/DDBJ whole genome shotgun (WGS) entry which is preliminary data.</text>
</comment>
<organism evidence="2 3">
    <name type="scientific">Aphanomyces astaci</name>
    <name type="common">Crayfish plague agent</name>
    <dbReference type="NCBI Taxonomy" id="112090"/>
    <lineage>
        <taxon>Eukaryota</taxon>
        <taxon>Sar</taxon>
        <taxon>Stramenopiles</taxon>
        <taxon>Oomycota</taxon>
        <taxon>Saprolegniomycetes</taxon>
        <taxon>Saprolegniales</taxon>
        <taxon>Verrucalvaceae</taxon>
        <taxon>Aphanomyces</taxon>
    </lineage>
</organism>
<feature type="region of interest" description="Disordered" evidence="1">
    <location>
        <begin position="202"/>
        <end position="234"/>
    </location>
</feature>
<sequence>MLSQLSRKAGRVAGVRALSTQSPYVLPAFPVLLEDLERDAKKNRFIKVSKLTNLFKRVTSKDELNAATNAFKVYERKHIDPIETTVGEFIKACLQHDAGDVALNALTNNYRLGLFLTAGPLNKLLSHFYTKNDDASIIAAFEAAKKYEIKPNATTYHAVVSALIRSGEPEKAVELALAASYVSLAKGEKILDETKSLVEGARLERQVDAAPEADEEAAPAAEDDSETKDKPTLA</sequence>
<dbReference type="VEuPathDB" id="FungiDB:H257_10829"/>
<dbReference type="Gene3D" id="1.25.40.10">
    <property type="entry name" value="Tetratricopeptide repeat domain"/>
    <property type="match status" value="1"/>
</dbReference>
<proteinExistence type="predicted"/>
<accession>A0A6A5AC52</accession>
<name>A0A6A5AC52_APHAT</name>
<dbReference type="EMBL" id="VJMI01013793">
    <property type="protein sequence ID" value="KAF0746851.1"/>
    <property type="molecule type" value="Genomic_DNA"/>
</dbReference>
<reference evidence="2 3" key="1">
    <citation type="submission" date="2019-06" db="EMBL/GenBank/DDBJ databases">
        <title>Genomics analysis of Aphanomyces spp. identifies a new class of oomycete effector associated with host adaptation.</title>
        <authorList>
            <person name="Gaulin E."/>
        </authorList>
    </citation>
    <scope>NUCLEOTIDE SEQUENCE [LARGE SCALE GENOMIC DNA]</scope>
    <source>
        <strain evidence="2 3">E</strain>
    </source>
</reference>
<evidence type="ECO:0000313" key="2">
    <source>
        <dbReference type="EMBL" id="KAF0746851.1"/>
    </source>
</evidence>
<dbReference type="AlphaFoldDB" id="A0A6A5AC52"/>
<gene>
    <name evidence="2" type="ORF">AaE_007965</name>
</gene>
<protein>
    <recommendedName>
        <fullName evidence="4">Pentacotripeptide-repeat region of PRORP domain-containing protein</fullName>
    </recommendedName>
</protein>
<dbReference type="Proteomes" id="UP000469452">
    <property type="component" value="Unassembled WGS sequence"/>
</dbReference>
<evidence type="ECO:0000256" key="1">
    <source>
        <dbReference type="SAM" id="MobiDB-lite"/>
    </source>
</evidence>
<feature type="compositionally biased region" description="Acidic residues" evidence="1">
    <location>
        <begin position="211"/>
        <end position="226"/>
    </location>
</feature>
<evidence type="ECO:0008006" key="4">
    <source>
        <dbReference type="Google" id="ProtNLM"/>
    </source>
</evidence>
<evidence type="ECO:0000313" key="3">
    <source>
        <dbReference type="Proteomes" id="UP000469452"/>
    </source>
</evidence>